<evidence type="ECO:0000313" key="2">
    <source>
        <dbReference type="Proteomes" id="UP000048289"/>
    </source>
</evidence>
<organism evidence="1 2">
    <name type="scientific">Mycobacterium tuberculosis</name>
    <dbReference type="NCBI Taxonomy" id="1773"/>
    <lineage>
        <taxon>Bacteria</taxon>
        <taxon>Bacillati</taxon>
        <taxon>Actinomycetota</taxon>
        <taxon>Actinomycetes</taxon>
        <taxon>Mycobacteriales</taxon>
        <taxon>Mycobacteriaceae</taxon>
        <taxon>Mycobacterium</taxon>
        <taxon>Mycobacterium tuberculosis complex</taxon>
    </lineage>
</organism>
<dbReference type="AlphaFoldDB" id="A0A654TJS2"/>
<dbReference type="Proteomes" id="UP000048289">
    <property type="component" value="Unassembled WGS sequence"/>
</dbReference>
<name>A0A654TJS2_MYCTX</name>
<proteinExistence type="predicted"/>
<gene>
    <name evidence="1" type="ORF">ERS007681_04428</name>
</gene>
<dbReference type="EMBL" id="CFOE01001076">
    <property type="protein sequence ID" value="CFE47926.1"/>
    <property type="molecule type" value="Genomic_DNA"/>
</dbReference>
<evidence type="ECO:0000313" key="1">
    <source>
        <dbReference type="EMBL" id="CFE47926.1"/>
    </source>
</evidence>
<reference evidence="1 2" key="1">
    <citation type="submission" date="2015-03" db="EMBL/GenBank/DDBJ databases">
        <authorList>
            <consortium name="Pathogen Informatics"/>
        </authorList>
    </citation>
    <scope>NUCLEOTIDE SEQUENCE [LARGE SCALE GENOMIC DNA]</scope>
    <source>
        <strain evidence="1 2">G09901357</strain>
    </source>
</reference>
<sequence length="177" mass="18437">MDHHGHRNVIERPGLQHQRLTAAGLLGRGPQQSHGQAQVVRHLSQCQRGAHRGGRNNVVPAGVSDPGKRVVLGAHSDNQRSAAVVGAKRRVQPTGGRGDLETAFGDQRLSLGAAAMLGERQLGLGVDGMGQLDQLATTAPHQFLDAVGCAGCWHARSISSTSTRSPASGSVKLAQCG</sequence>
<accession>A0A654TJS2</accession>
<protein>
    <submittedName>
        <fullName evidence="1">Uncharacterized protein</fullName>
    </submittedName>
</protein>